<dbReference type="Proteomes" id="UP000685013">
    <property type="component" value="Chromosome 5"/>
</dbReference>
<evidence type="ECO:0000259" key="8">
    <source>
        <dbReference type="PROSITE" id="PS50157"/>
    </source>
</evidence>
<accession>A0AAV6NJF0</accession>
<evidence type="ECO:0000256" key="1">
    <source>
        <dbReference type="ARBA" id="ARBA00004123"/>
    </source>
</evidence>
<dbReference type="AlphaFoldDB" id="A0AAV6NJF0"/>
<keyword evidence="5" id="KW-0539">Nucleus</keyword>
<feature type="region of interest" description="Disordered" evidence="7">
    <location>
        <begin position="1"/>
        <end position="41"/>
    </location>
</feature>
<proteinExistence type="predicted"/>
<keyword evidence="3 6" id="KW-0863">Zinc-finger</keyword>
<name>A0AAV6NJF0_9ROSI</name>
<dbReference type="GO" id="GO:0009788">
    <property type="term" value="P:negative regulation of abscisic acid-activated signaling pathway"/>
    <property type="evidence" value="ECO:0007669"/>
    <property type="project" value="InterPro"/>
</dbReference>
<evidence type="ECO:0000256" key="3">
    <source>
        <dbReference type="ARBA" id="ARBA00022771"/>
    </source>
</evidence>
<evidence type="ECO:0000256" key="6">
    <source>
        <dbReference type="PROSITE-ProRule" id="PRU00042"/>
    </source>
</evidence>
<protein>
    <submittedName>
        <fullName evidence="9">Zinc finger protein 1</fullName>
    </submittedName>
</protein>
<comment type="subcellular location">
    <subcellularLocation>
        <location evidence="1">Nucleus</location>
    </subcellularLocation>
</comment>
<keyword evidence="10" id="KW-1185">Reference proteome</keyword>
<dbReference type="PANTHER" id="PTHR47287">
    <property type="entry name" value="C2H2 AND C2HC ZINC FINGERS SUPERFAMILY PROTEIN"/>
    <property type="match status" value="1"/>
</dbReference>
<dbReference type="GO" id="GO:0008270">
    <property type="term" value="F:zinc ion binding"/>
    <property type="evidence" value="ECO:0007669"/>
    <property type="project" value="UniProtKB-KW"/>
</dbReference>
<dbReference type="EMBL" id="JAGKQH010000005">
    <property type="protein sequence ID" value="KAG6598551.1"/>
    <property type="molecule type" value="Genomic_DNA"/>
</dbReference>
<evidence type="ECO:0000256" key="5">
    <source>
        <dbReference type="ARBA" id="ARBA00023242"/>
    </source>
</evidence>
<keyword evidence="4" id="KW-0862">Zinc</keyword>
<reference evidence="9 10" key="1">
    <citation type="journal article" date="2021" name="Hortic Res">
        <title>The domestication of Cucurbita argyrosperma as revealed by the genome of its wild relative.</title>
        <authorList>
            <person name="Barrera-Redondo J."/>
            <person name="Sanchez-de la Vega G."/>
            <person name="Aguirre-Liguori J.A."/>
            <person name="Castellanos-Morales G."/>
            <person name="Gutierrez-Guerrero Y.T."/>
            <person name="Aguirre-Dugua X."/>
            <person name="Aguirre-Planter E."/>
            <person name="Tenaillon M.I."/>
            <person name="Lira-Saade R."/>
            <person name="Eguiarte L.E."/>
        </authorList>
    </citation>
    <scope>NUCLEOTIDE SEQUENCE [LARGE SCALE GENOMIC DNA]</scope>
    <source>
        <strain evidence="9">JBR-2021</strain>
    </source>
</reference>
<dbReference type="PROSITE" id="PS50157">
    <property type="entry name" value="ZINC_FINGER_C2H2_2"/>
    <property type="match status" value="1"/>
</dbReference>
<dbReference type="InterPro" id="IPR013087">
    <property type="entry name" value="Znf_C2H2_type"/>
</dbReference>
<dbReference type="GO" id="GO:0005634">
    <property type="term" value="C:nucleus"/>
    <property type="evidence" value="ECO:0007669"/>
    <property type="project" value="UniProtKB-SubCell"/>
</dbReference>
<feature type="domain" description="C2H2-type" evidence="8">
    <location>
        <begin position="63"/>
        <end position="90"/>
    </location>
</feature>
<evidence type="ECO:0000256" key="7">
    <source>
        <dbReference type="SAM" id="MobiDB-lite"/>
    </source>
</evidence>
<dbReference type="PANTHER" id="PTHR47287:SF15">
    <property type="entry name" value="ZINC FINGER PROTEIN 3-LIKE"/>
    <property type="match status" value="1"/>
</dbReference>
<organism evidence="9 10">
    <name type="scientific">Cucurbita argyrosperma subsp. sororia</name>
    <dbReference type="NCBI Taxonomy" id="37648"/>
    <lineage>
        <taxon>Eukaryota</taxon>
        <taxon>Viridiplantae</taxon>
        <taxon>Streptophyta</taxon>
        <taxon>Embryophyta</taxon>
        <taxon>Tracheophyta</taxon>
        <taxon>Spermatophyta</taxon>
        <taxon>Magnoliopsida</taxon>
        <taxon>eudicotyledons</taxon>
        <taxon>Gunneridae</taxon>
        <taxon>Pentapetalae</taxon>
        <taxon>rosids</taxon>
        <taxon>fabids</taxon>
        <taxon>Cucurbitales</taxon>
        <taxon>Cucurbitaceae</taxon>
        <taxon>Cucurbiteae</taxon>
        <taxon>Cucurbita</taxon>
    </lineage>
</organism>
<evidence type="ECO:0000313" key="10">
    <source>
        <dbReference type="Proteomes" id="UP000685013"/>
    </source>
</evidence>
<feature type="compositionally biased region" description="Basic and acidic residues" evidence="7">
    <location>
        <begin position="17"/>
        <end position="35"/>
    </location>
</feature>
<comment type="caution">
    <text evidence="9">The sequence shown here is derived from an EMBL/GenBank/DDBJ whole genome shotgun (WGS) entry which is preliminary data.</text>
</comment>
<evidence type="ECO:0000313" key="9">
    <source>
        <dbReference type="EMBL" id="KAG6598551.1"/>
    </source>
</evidence>
<dbReference type="InterPro" id="IPR044246">
    <property type="entry name" value="ZFP3-like"/>
</dbReference>
<evidence type="ECO:0000256" key="2">
    <source>
        <dbReference type="ARBA" id="ARBA00022723"/>
    </source>
</evidence>
<keyword evidence="2" id="KW-0479">Metal-binding</keyword>
<feature type="compositionally biased region" description="Polar residues" evidence="7">
    <location>
        <begin position="1"/>
        <end position="16"/>
    </location>
</feature>
<feature type="non-terminal residue" evidence="9">
    <location>
        <position position="1"/>
    </location>
</feature>
<gene>
    <name evidence="9" type="primary">ZFP1-4</name>
    <name evidence="9" type="ORF">SDJN03_08329</name>
</gene>
<dbReference type="PROSITE" id="PS00028">
    <property type="entry name" value="ZINC_FINGER_C2H2_1"/>
    <property type="match status" value="1"/>
</dbReference>
<evidence type="ECO:0000256" key="4">
    <source>
        <dbReference type="ARBA" id="ARBA00022833"/>
    </source>
</evidence>
<sequence length="239" mass="26981">MESSTTETPPKPLSQNHEQHDDELKKGFAEEDDNHHHLRRGVPAEELNLIDGLKMGSPEPRVFSCNFCRREFYCSQALGGHQNAHKRERTLAKNLAFGGYHHYASAAPSRSIGIQVHAMVHKPPHHKPAFRILYEKTTEITSFEALMMLWLRWAAAELGFHDGSPVEHGGASTGGTHRRRRGVIVDGAEHRRIPLKRRRLCFSISEFFFISVESGHENGVAVVLLVVEHPHRNGRKQAA</sequence>